<sequence>MATIESAFDTHLPTLDTDLDRYSPLSSPRECPSLTDSFGSSSWASGKHSGAVTPTTPVTAMSSAAQFNQRKVQLTPDTPFGFSRRDLADIFWEPEPHIPATTSSFMSAITEAELPYYPMYNVGMGNPPLSRPMFDIPDAEEDFSWSSHQLSSPQQTIAPSATFQAPLLGSSPVPKHEPCTPTRRNIHTSSILGSSPLGLVTPVVPSQHHVEELKYEEPEWAMLSSELRCRRTYDRISRRPYERKRLGGSFKPKPVHSSKSKSGIDCEVIIASNEFACSYPGCVDKSGQPKRFKRQEHKKRHEKTVHEKSEHGMYKCWVGGCKTAPFTRTDNLKSHLKNTHGKKSPNQRNRYVATQDRASVHYDPDWIGELTEDGYPVR</sequence>
<dbReference type="STRING" id="1664694.A0A0N0NQK7"/>
<feature type="domain" description="C2H2-type" evidence="1">
    <location>
        <begin position="314"/>
        <end position="340"/>
    </location>
</feature>
<evidence type="ECO:0000313" key="2">
    <source>
        <dbReference type="EMBL" id="KPI44021.1"/>
    </source>
</evidence>
<feature type="domain" description="C2H2-type" evidence="1">
    <location>
        <begin position="275"/>
        <end position="306"/>
    </location>
</feature>
<evidence type="ECO:0000313" key="3">
    <source>
        <dbReference type="Proteomes" id="UP000038010"/>
    </source>
</evidence>
<dbReference type="SMART" id="SM00355">
    <property type="entry name" value="ZnF_C2H2"/>
    <property type="match status" value="2"/>
</dbReference>
<reference evidence="2 3" key="1">
    <citation type="submission" date="2015-06" db="EMBL/GenBank/DDBJ databases">
        <title>Draft genome of the ant-associated black yeast Phialophora attae CBS 131958.</title>
        <authorList>
            <person name="Moreno L.F."/>
            <person name="Stielow B.J."/>
            <person name="de Hoog S."/>
            <person name="Vicente V.A."/>
            <person name="Weiss V.A."/>
            <person name="de Vries M."/>
            <person name="Cruz L.M."/>
            <person name="Souza E.M."/>
        </authorList>
    </citation>
    <scope>NUCLEOTIDE SEQUENCE [LARGE SCALE GENOMIC DNA]</scope>
    <source>
        <strain evidence="2 3">CBS 131958</strain>
    </source>
</reference>
<dbReference type="RefSeq" id="XP_018003984.1">
    <property type="nucleotide sequence ID" value="XM_018146389.1"/>
</dbReference>
<comment type="caution">
    <text evidence="2">The sequence shown here is derived from an EMBL/GenBank/DDBJ whole genome shotgun (WGS) entry which is preliminary data.</text>
</comment>
<dbReference type="Proteomes" id="UP000038010">
    <property type="component" value="Unassembled WGS sequence"/>
</dbReference>
<evidence type="ECO:0000259" key="1">
    <source>
        <dbReference type="SMART" id="SM00355"/>
    </source>
</evidence>
<proteinExistence type="predicted"/>
<name>A0A0N0NQK7_9EURO</name>
<gene>
    <name evidence="2" type="ORF">AB675_6123</name>
</gene>
<dbReference type="Gene3D" id="3.30.160.60">
    <property type="entry name" value="Classic Zinc Finger"/>
    <property type="match status" value="1"/>
</dbReference>
<dbReference type="AlphaFoldDB" id="A0A0N0NQK7"/>
<dbReference type="OrthoDB" id="654211at2759"/>
<organism evidence="2 3">
    <name type="scientific">Cyphellophora attinorum</name>
    <dbReference type="NCBI Taxonomy" id="1664694"/>
    <lineage>
        <taxon>Eukaryota</taxon>
        <taxon>Fungi</taxon>
        <taxon>Dikarya</taxon>
        <taxon>Ascomycota</taxon>
        <taxon>Pezizomycotina</taxon>
        <taxon>Eurotiomycetes</taxon>
        <taxon>Chaetothyriomycetidae</taxon>
        <taxon>Chaetothyriales</taxon>
        <taxon>Cyphellophoraceae</taxon>
        <taxon>Cyphellophora</taxon>
    </lineage>
</organism>
<accession>A0A0N0NQK7</accession>
<keyword evidence="3" id="KW-1185">Reference proteome</keyword>
<dbReference type="InterPro" id="IPR013087">
    <property type="entry name" value="Znf_C2H2_type"/>
</dbReference>
<dbReference type="VEuPathDB" id="FungiDB:AB675_6123"/>
<protein>
    <submittedName>
        <fullName evidence="2">Regulatory protein brlA</fullName>
    </submittedName>
</protein>
<dbReference type="GeneID" id="28738269"/>
<dbReference type="EMBL" id="LFJN01000004">
    <property type="protein sequence ID" value="KPI44021.1"/>
    <property type="molecule type" value="Genomic_DNA"/>
</dbReference>